<accession>A0ABZ2F167</accession>
<keyword evidence="4" id="KW-1185">Reference proteome</keyword>
<name>A0ABZ2F167_METCP</name>
<dbReference type="GO" id="GO:0008233">
    <property type="term" value="F:peptidase activity"/>
    <property type="evidence" value="ECO:0007669"/>
    <property type="project" value="UniProtKB-KW"/>
</dbReference>
<dbReference type="RefSeq" id="WP_232470210.1">
    <property type="nucleotide sequence ID" value="NZ_CP104311.1"/>
</dbReference>
<keyword evidence="3" id="KW-0378">Hydrolase</keyword>
<dbReference type="EMBL" id="CP104311">
    <property type="protein sequence ID" value="WWF00806.1"/>
    <property type="molecule type" value="Genomic_DNA"/>
</dbReference>
<evidence type="ECO:0000313" key="4">
    <source>
        <dbReference type="Proteomes" id="UP001359308"/>
    </source>
</evidence>
<sequence length="158" mass="16684">MKRSFVWQGIVLAAAMAASLSSGAGPIPFTVLAQGSQSGVGDEQSVVLLDEATFRSLWALHGAGTDPAPPAPEVDFAGEMVIAAFAGTRNSGGYRLGIASIEEKDRLIHVKLILERPGAGCMTAQVLTRPYVWAKIRRSALPVEFRTVTVDIACTGDE</sequence>
<gene>
    <name evidence="3" type="ORF">N4J17_09960</name>
</gene>
<evidence type="ECO:0000256" key="1">
    <source>
        <dbReference type="SAM" id="SignalP"/>
    </source>
</evidence>
<dbReference type="Proteomes" id="UP001359308">
    <property type="component" value="Chromosome"/>
</dbReference>
<dbReference type="Pfam" id="PF14343">
    <property type="entry name" value="PrcB_C"/>
    <property type="match status" value="1"/>
</dbReference>
<dbReference type="InterPro" id="IPR025748">
    <property type="entry name" value="PrcB_C_dom"/>
</dbReference>
<evidence type="ECO:0000313" key="3">
    <source>
        <dbReference type="EMBL" id="WWF00806.1"/>
    </source>
</evidence>
<feature type="domain" description="PrcB C-terminal" evidence="2">
    <location>
        <begin position="80"/>
        <end position="136"/>
    </location>
</feature>
<reference evidence="3 4" key="1">
    <citation type="submission" date="2022-09" db="EMBL/GenBank/DDBJ databases">
        <authorList>
            <person name="Giprobiosintez L."/>
        </authorList>
    </citation>
    <scope>NUCLEOTIDE SEQUENCE [LARGE SCALE GENOMIC DNA]</scope>
    <source>
        <strain evidence="4">VKPM-B-12549 (GBS-15)</strain>
    </source>
</reference>
<evidence type="ECO:0000259" key="2">
    <source>
        <dbReference type="Pfam" id="PF14343"/>
    </source>
</evidence>
<organism evidence="3 4">
    <name type="scientific">Methylococcus capsulatus</name>
    <dbReference type="NCBI Taxonomy" id="414"/>
    <lineage>
        <taxon>Bacteria</taxon>
        <taxon>Pseudomonadati</taxon>
        <taxon>Pseudomonadota</taxon>
        <taxon>Gammaproteobacteria</taxon>
        <taxon>Methylococcales</taxon>
        <taxon>Methylococcaceae</taxon>
        <taxon>Methylococcus</taxon>
    </lineage>
</organism>
<protein>
    <submittedName>
        <fullName evidence="3">Protease complex subunit PrcB family protein</fullName>
    </submittedName>
</protein>
<dbReference type="GO" id="GO:0006508">
    <property type="term" value="P:proteolysis"/>
    <property type="evidence" value="ECO:0007669"/>
    <property type="project" value="UniProtKB-KW"/>
</dbReference>
<feature type="chain" id="PRO_5046331588" evidence="1">
    <location>
        <begin position="25"/>
        <end position="158"/>
    </location>
</feature>
<feature type="signal peptide" evidence="1">
    <location>
        <begin position="1"/>
        <end position="24"/>
    </location>
</feature>
<keyword evidence="1" id="KW-0732">Signal</keyword>
<keyword evidence="3" id="KW-0645">Protease</keyword>
<proteinExistence type="predicted"/>